<dbReference type="Proteomes" id="UP001223214">
    <property type="component" value="Unassembled WGS sequence"/>
</dbReference>
<proteinExistence type="inferred from homology"/>
<keyword evidence="5" id="KW-0560">Oxidoreductase</keyword>
<dbReference type="SUPFAM" id="SSF54427">
    <property type="entry name" value="NTF2-like"/>
    <property type="match status" value="1"/>
</dbReference>
<dbReference type="AlphaFoldDB" id="A0AAP4LD34"/>
<dbReference type="Pfam" id="PF00866">
    <property type="entry name" value="Ring_hydroxyl_B"/>
    <property type="match status" value="1"/>
</dbReference>
<organism evidence="6 7">
    <name type="scientific">Lelliottia wanjuensis</name>
    <dbReference type="NCBI Taxonomy" id="3050585"/>
    <lineage>
        <taxon>Bacteria</taxon>
        <taxon>Pseudomonadati</taxon>
        <taxon>Pseudomonadota</taxon>
        <taxon>Gammaproteobacteria</taxon>
        <taxon>Enterobacterales</taxon>
        <taxon>Enterobacteriaceae</taxon>
        <taxon>Lelliottia</taxon>
    </lineage>
</organism>
<dbReference type="PANTHER" id="PTHR41534">
    <property type="entry name" value="BLR3401 PROTEIN"/>
    <property type="match status" value="1"/>
</dbReference>
<evidence type="ECO:0000256" key="2">
    <source>
        <dbReference type="ARBA" id="ARBA00009570"/>
    </source>
</evidence>
<dbReference type="InterPro" id="IPR000391">
    <property type="entry name" value="Rng_hydr_dOase-bsu"/>
</dbReference>
<protein>
    <submittedName>
        <fullName evidence="6">Aromatic-ring-hydroxylating dioxygenase subunit beta</fullName>
    </submittedName>
</protein>
<accession>A0AAP4LD34</accession>
<dbReference type="GO" id="GO:0019380">
    <property type="term" value="P:3-phenylpropionate catabolic process"/>
    <property type="evidence" value="ECO:0007669"/>
    <property type="project" value="TreeGrafter"/>
</dbReference>
<dbReference type="Gene3D" id="3.10.450.50">
    <property type="match status" value="1"/>
</dbReference>
<evidence type="ECO:0000313" key="6">
    <source>
        <dbReference type="EMBL" id="MDK9366059.1"/>
    </source>
</evidence>
<comment type="similarity">
    <text evidence="2">Belongs to the bacterial ring-hydroxylating dioxygenase beta subunit family.</text>
</comment>
<comment type="pathway">
    <text evidence="1">Aromatic compound metabolism.</text>
</comment>
<keyword evidence="7" id="KW-1185">Reference proteome</keyword>
<keyword evidence="3" id="KW-0058">Aromatic hydrocarbons catabolism</keyword>
<sequence length="160" mass="18608">MMTPESQLFAAVTLINLEGDLLDQGEFTAWLDLWQHDGLYVVPIDPNETDFKNTLNYACDDHHMREKRVHRLYSGESISTTPRARTLRTLSRFRLLEANDGLIVVRGAQSLWEHRKGHSRHYAADITWQLQREGDRLRIQQKVIRLVNSDDVLHSIGYIL</sequence>
<evidence type="ECO:0000256" key="4">
    <source>
        <dbReference type="ARBA" id="ARBA00022964"/>
    </source>
</evidence>
<dbReference type="PANTHER" id="PTHR41534:SF2">
    <property type="entry name" value="3-PHENYLPROPIONATE_CINNAMIC ACID DIOXYGENASE SUBUNIT BETA"/>
    <property type="match status" value="1"/>
</dbReference>
<reference evidence="6 7" key="1">
    <citation type="submission" date="2023-06" db="EMBL/GenBank/DDBJ databases">
        <title>Identification and characterization of antibiotic-resistant Gram-negative bacteria.</title>
        <authorList>
            <person name="Cho G.-S."/>
            <person name="Lee J."/>
            <person name="Tai E."/>
            <person name="Jeong S."/>
            <person name="Kim I."/>
            <person name="Kim B.-E."/>
            <person name="Jeong M.-I."/>
            <person name="Oh K.-K."/>
            <person name="Franz C.M.A.P."/>
        </authorList>
    </citation>
    <scope>NUCLEOTIDE SEQUENCE [LARGE SCALE GENOMIC DNA]</scope>
    <source>
        <strain evidence="6 7">V106_12</strain>
    </source>
</reference>
<evidence type="ECO:0000256" key="5">
    <source>
        <dbReference type="ARBA" id="ARBA00023002"/>
    </source>
</evidence>
<dbReference type="GO" id="GO:0051213">
    <property type="term" value="F:dioxygenase activity"/>
    <property type="evidence" value="ECO:0007669"/>
    <property type="project" value="UniProtKB-KW"/>
</dbReference>
<dbReference type="InterPro" id="IPR032710">
    <property type="entry name" value="NTF2-like_dom_sf"/>
</dbReference>
<gene>
    <name evidence="6" type="ORF">QQF32_22950</name>
</gene>
<keyword evidence="4 6" id="KW-0223">Dioxygenase</keyword>
<evidence type="ECO:0000256" key="1">
    <source>
        <dbReference type="ARBA" id="ARBA00005211"/>
    </source>
</evidence>
<evidence type="ECO:0000313" key="7">
    <source>
        <dbReference type="Proteomes" id="UP001223214"/>
    </source>
</evidence>
<comment type="caution">
    <text evidence="6">The sequence shown here is derived from an EMBL/GenBank/DDBJ whole genome shotgun (WGS) entry which is preliminary data.</text>
</comment>
<evidence type="ECO:0000256" key="3">
    <source>
        <dbReference type="ARBA" id="ARBA00022797"/>
    </source>
</evidence>
<name>A0AAP4LD34_9ENTR</name>
<dbReference type="EMBL" id="JASSOM010000091">
    <property type="protein sequence ID" value="MDK9366059.1"/>
    <property type="molecule type" value="Genomic_DNA"/>
</dbReference>